<dbReference type="RefSeq" id="WP_183278169.1">
    <property type="nucleotide sequence ID" value="NZ_BLZR01000001.1"/>
</dbReference>
<dbReference type="PANTHER" id="PTHR33284">
    <property type="entry name" value="RIBOSOMAL PROTEIN L25/GLN-TRNA SYNTHETASE, ANTI-CODON-BINDING DOMAIN-CONTAINING PROTEIN"/>
    <property type="match status" value="1"/>
</dbReference>
<dbReference type="InterPro" id="IPR037121">
    <property type="entry name" value="Ribosomal_bL25_C"/>
</dbReference>
<evidence type="ECO:0000313" key="8">
    <source>
        <dbReference type="EMBL" id="GFP76759.1"/>
    </source>
</evidence>
<evidence type="ECO:0000256" key="1">
    <source>
        <dbReference type="ARBA" id="ARBA00022730"/>
    </source>
</evidence>
<comment type="function">
    <text evidence="5">This is one of the proteins that binds to the 5S RNA in the ribosome where it forms part of the central protuberance.</text>
</comment>
<dbReference type="HAMAP" id="MF_01334">
    <property type="entry name" value="Ribosomal_bL25_CTC"/>
    <property type="match status" value="1"/>
</dbReference>
<evidence type="ECO:0000259" key="7">
    <source>
        <dbReference type="Pfam" id="PF14693"/>
    </source>
</evidence>
<dbReference type="InterPro" id="IPR020056">
    <property type="entry name" value="Rbsml_bL25/Gln-tRNA_synth_N"/>
</dbReference>
<feature type="domain" description="Large ribosomal subunit protein bL25 beta" evidence="7">
    <location>
        <begin position="98"/>
        <end position="179"/>
    </location>
</feature>
<dbReference type="AlphaFoldDB" id="A0A6V8SHR0"/>
<dbReference type="Gene3D" id="2.170.120.20">
    <property type="entry name" value="Ribosomal protein L25, beta domain"/>
    <property type="match status" value="1"/>
</dbReference>
<dbReference type="CDD" id="cd00495">
    <property type="entry name" value="Ribosomal_L25_TL5_CTC"/>
    <property type="match status" value="1"/>
</dbReference>
<proteinExistence type="inferred from homology"/>
<evidence type="ECO:0000259" key="6">
    <source>
        <dbReference type="Pfam" id="PF01386"/>
    </source>
</evidence>
<comment type="caution">
    <text evidence="8">The sequence shown here is derived from an EMBL/GenBank/DDBJ whole genome shotgun (WGS) entry which is preliminary data.</text>
</comment>
<evidence type="ECO:0000313" key="9">
    <source>
        <dbReference type="Proteomes" id="UP000580568"/>
    </source>
</evidence>
<comment type="similarity">
    <text evidence="5">Belongs to the bacterial ribosomal protein bL25 family. CTC subfamily.</text>
</comment>
<evidence type="ECO:0000256" key="5">
    <source>
        <dbReference type="HAMAP-Rule" id="MF_01334"/>
    </source>
</evidence>
<dbReference type="InterPro" id="IPR029751">
    <property type="entry name" value="Ribosomal_L25_dom"/>
</dbReference>
<dbReference type="Gene3D" id="2.40.240.10">
    <property type="entry name" value="Ribosomal Protein L25, Chain P"/>
    <property type="match status" value="1"/>
</dbReference>
<dbReference type="EMBL" id="BLZR01000001">
    <property type="protein sequence ID" value="GFP76759.1"/>
    <property type="molecule type" value="Genomic_DNA"/>
</dbReference>
<keyword evidence="4 5" id="KW-0687">Ribonucleoprotein</keyword>
<comment type="subunit">
    <text evidence="5">Part of the 50S ribosomal subunit; part of the 5S rRNA/L5/L18/L25 subcomplex. Contacts the 5S rRNA. Binds to the 5S rRNA independently of L5 and L18.</text>
</comment>
<dbReference type="GO" id="GO:0022625">
    <property type="term" value="C:cytosolic large ribosomal subunit"/>
    <property type="evidence" value="ECO:0007669"/>
    <property type="project" value="TreeGrafter"/>
</dbReference>
<dbReference type="GO" id="GO:0006412">
    <property type="term" value="P:translation"/>
    <property type="evidence" value="ECO:0007669"/>
    <property type="project" value="UniProtKB-UniRule"/>
</dbReference>
<dbReference type="Pfam" id="PF14693">
    <property type="entry name" value="Ribosomal_TL5_C"/>
    <property type="match status" value="1"/>
</dbReference>
<dbReference type="InterPro" id="IPR020057">
    <property type="entry name" value="Ribosomal_bL25_b-dom"/>
</dbReference>
<dbReference type="GO" id="GO:0003735">
    <property type="term" value="F:structural constituent of ribosome"/>
    <property type="evidence" value="ECO:0007669"/>
    <property type="project" value="InterPro"/>
</dbReference>
<dbReference type="InterPro" id="IPR020930">
    <property type="entry name" value="Ribosomal_uL5_bac-type"/>
</dbReference>
<dbReference type="PANTHER" id="PTHR33284:SF1">
    <property type="entry name" value="RIBOSOMAL PROTEIN L25_GLN-TRNA SYNTHETASE, ANTI-CODON-BINDING DOMAIN-CONTAINING PROTEIN"/>
    <property type="match status" value="1"/>
</dbReference>
<keyword evidence="9" id="KW-1185">Reference proteome</keyword>
<protein>
    <recommendedName>
        <fullName evidence="5">Large ribosomal subunit protein bL25</fullName>
    </recommendedName>
    <alternativeName>
        <fullName evidence="5">General stress protein CTC</fullName>
    </alternativeName>
</protein>
<reference evidence="8 9" key="1">
    <citation type="submission" date="2020-07" db="EMBL/GenBank/DDBJ databases">
        <title>A new beta-1,3-glucan-decomposing anaerobic bacterium isolated from anoxic soil subjected to biological soil disinfestation.</title>
        <authorList>
            <person name="Ueki A."/>
            <person name="Tonouchi A."/>
        </authorList>
    </citation>
    <scope>NUCLEOTIDE SEQUENCE [LARGE SCALE GENOMIC DNA]</scope>
    <source>
        <strain evidence="8 9">TW1</strain>
    </source>
</reference>
<dbReference type="SUPFAM" id="SSF50715">
    <property type="entry name" value="Ribosomal protein L25-like"/>
    <property type="match status" value="1"/>
</dbReference>
<keyword evidence="2 5" id="KW-0694">RNA-binding</keyword>
<evidence type="ECO:0000256" key="2">
    <source>
        <dbReference type="ARBA" id="ARBA00022884"/>
    </source>
</evidence>
<dbReference type="Pfam" id="PF01386">
    <property type="entry name" value="Ribosomal_L25p"/>
    <property type="match status" value="1"/>
</dbReference>
<keyword evidence="3 5" id="KW-0689">Ribosomal protein</keyword>
<dbReference type="Proteomes" id="UP000580568">
    <property type="component" value="Unassembled WGS sequence"/>
</dbReference>
<dbReference type="NCBIfam" id="TIGR00731">
    <property type="entry name" value="bL25_bact_ctc"/>
    <property type="match status" value="1"/>
</dbReference>
<name>A0A6V8SHR0_9CLOT</name>
<evidence type="ECO:0000256" key="3">
    <source>
        <dbReference type="ARBA" id="ARBA00022980"/>
    </source>
</evidence>
<dbReference type="GO" id="GO:0008097">
    <property type="term" value="F:5S rRNA binding"/>
    <property type="evidence" value="ECO:0007669"/>
    <property type="project" value="InterPro"/>
</dbReference>
<dbReference type="InterPro" id="IPR001021">
    <property type="entry name" value="Ribosomal_bL25_long"/>
</dbReference>
<dbReference type="InterPro" id="IPR011035">
    <property type="entry name" value="Ribosomal_bL25/Gln-tRNA_synth"/>
</dbReference>
<organism evidence="8 9">
    <name type="scientific">Clostridium fungisolvens</name>
    <dbReference type="NCBI Taxonomy" id="1604897"/>
    <lineage>
        <taxon>Bacteria</taxon>
        <taxon>Bacillati</taxon>
        <taxon>Bacillota</taxon>
        <taxon>Clostridia</taxon>
        <taxon>Eubacteriales</taxon>
        <taxon>Clostridiaceae</taxon>
        <taxon>Clostridium</taxon>
    </lineage>
</organism>
<accession>A0A6V8SHR0</accession>
<sequence>MENIKLNSRSNKIGKTANKVRRAGKVPGVVYGKGMQNFMFEIGELELNQIIFEHGEHGVIDIDLEQQKKKVLIKELQRDPVTHKIIHLDLESIDKDQKIITTVPVHFKGEGVINSYGAIIQKEKSAVKVSCTPDKLPKFLELDVSQSTIGSTYKVCDLEVGAEISIVDDLNTVLGSVSYEQKVVEAVEPEEKKG</sequence>
<evidence type="ECO:0000256" key="4">
    <source>
        <dbReference type="ARBA" id="ARBA00023274"/>
    </source>
</evidence>
<keyword evidence="1 5" id="KW-0699">rRNA-binding</keyword>
<gene>
    <name evidence="5" type="primary">rplY</name>
    <name evidence="5" type="synonym">ctc</name>
    <name evidence="8" type="ORF">bsdtw1_02863</name>
</gene>
<feature type="domain" description="Large ribosomal subunit protein bL25 L25" evidence="6">
    <location>
        <begin position="5"/>
        <end position="90"/>
    </location>
</feature>